<dbReference type="Proteomes" id="UP001209570">
    <property type="component" value="Unassembled WGS sequence"/>
</dbReference>
<dbReference type="InterPro" id="IPR050600">
    <property type="entry name" value="SETD3_SETD6_MTase"/>
</dbReference>
<accession>A0AAD5QF16</accession>
<evidence type="ECO:0000313" key="1">
    <source>
        <dbReference type="EMBL" id="KAJ0410184.1"/>
    </source>
</evidence>
<protein>
    <submittedName>
        <fullName evidence="1">Uncharacterized protein</fullName>
    </submittedName>
</protein>
<dbReference type="EMBL" id="JAKCXM010000001">
    <property type="protein sequence ID" value="KAJ0410184.1"/>
    <property type="molecule type" value="Genomic_DNA"/>
</dbReference>
<dbReference type="Gene3D" id="3.90.1410.10">
    <property type="entry name" value="set domain protein methyltransferase, domain 1"/>
    <property type="match status" value="1"/>
</dbReference>
<dbReference type="PANTHER" id="PTHR13271:SF137">
    <property type="entry name" value="SET DOMAIN-CONTAINING PROTEIN"/>
    <property type="match status" value="1"/>
</dbReference>
<dbReference type="SUPFAM" id="SSF82199">
    <property type="entry name" value="SET domain"/>
    <property type="match status" value="1"/>
</dbReference>
<dbReference type="PANTHER" id="PTHR13271">
    <property type="entry name" value="UNCHARACTERIZED PUTATIVE METHYLTRANSFERASE"/>
    <property type="match status" value="1"/>
</dbReference>
<evidence type="ECO:0000313" key="2">
    <source>
        <dbReference type="Proteomes" id="UP001209570"/>
    </source>
</evidence>
<dbReference type="GO" id="GO:0016279">
    <property type="term" value="F:protein-lysine N-methyltransferase activity"/>
    <property type="evidence" value="ECO:0007669"/>
    <property type="project" value="TreeGrafter"/>
</dbReference>
<name>A0AAD5QF16_PYTIN</name>
<dbReference type="InterPro" id="IPR046341">
    <property type="entry name" value="SET_dom_sf"/>
</dbReference>
<reference evidence="1" key="1">
    <citation type="submission" date="2021-12" db="EMBL/GenBank/DDBJ databases">
        <title>Prjna785345.</title>
        <authorList>
            <person name="Rujirawat T."/>
            <person name="Krajaejun T."/>
        </authorList>
    </citation>
    <scope>NUCLEOTIDE SEQUENCE</scope>
    <source>
        <strain evidence="1">Pi057C3</strain>
    </source>
</reference>
<sequence length="201" mass="23371">MNMADMEDRDQRETRFLQWLRDHGAAFPKIQWPVTTPNGLRGATALEPIAANEIMLSIPRVLMISEETCWSDPELGPIYEENRDIFTRDDPVLALFLTRELSKGDASFYAPYLSILPEVINVQDWTDKERSELRDRSLEDAAQRRVAEVNSFYERVMHRLESKYPGVEVFNSYGRRPNFQLLLDYGFALVDNEMKDFSSIL</sequence>
<proteinExistence type="predicted"/>
<dbReference type="CDD" id="cd10527">
    <property type="entry name" value="SET_LSMT"/>
    <property type="match status" value="1"/>
</dbReference>
<keyword evidence="2" id="KW-1185">Reference proteome</keyword>
<comment type="caution">
    <text evidence="1">The sequence shown here is derived from an EMBL/GenBank/DDBJ whole genome shotgun (WGS) entry which is preliminary data.</text>
</comment>
<dbReference type="AlphaFoldDB" id="A0AAD5QF16"/>
<gene>
    <name evidence="1" type="ORF">P43SY_002516</name>
</gene>
<organism evidence="1 2">
    <name type="scientific">Pythium insidiosum</name>
    <name type="common">Pythiosis disease agent</name>
    <dbReference type="NCBI Taxonomy" id="114742"/>
    <lineage>
        <taxon>Eukaryota</taxon>
        <taxon>Sar</taxon>
        <taxon>Stramenopiles</taxon>
        <taxon>Oomycota</taxon>
        <taxon>Peronosporomycetes</taxon>
        <taxon>Pythiales</taxon>
        <taxon>Pythiaceae</taxon>
        <taxon>Pythium</taxon>
    </lineage>
</organism>